<feature type="region of interest" description="Disordered" evidence="6">
    <location>
        <begin position="745"/>
        <end position="804"/>
    </location>
</feature>
<dbReference type="InterPro" id="IPR004869">
    <property type="entry name" value="MMPL_dom"/>
</dbReference>
<sequence length="804" mass="86836">MNDHAGTARSGKRFSLVLAYLLFLGPWIAMGAIGALQTGANSPLDWVDADFAPRRDYDRFSEQFGAADVVVISWPECTLTEPKVDHFVQFLRQSPAFCDHGVPMFHRVVSGKESYAGLLQPPLSLTPEQAKSRLAGSLLGPNGQTCVVIAFNALGLQQRDALVPRIRAAAVRYGGADYGSQHLAGPIMDGYAVDQASDTTMRRFAPLSSLLIFCVCVLCLDSLQAALMVYGIACISQVIALALVHHTGGQMTALLIVLPPLIQVLAIAGGIHLVNYFFQAARETGKESAARRAVELGWLPCLLSSATTAIGLASLTISGLAAVRDFGLYAALGVGVTLAAVLILLPALLQRSSIAGNPVSKSAGDSEHWSRLLDWQQKHATAICLFSGLLILTLAVGVTRLNASVRIETLFGKESRLLADYAWLEQHVGALVPIEAVVTFDQNCRLDAGERLEVLRRSQHAMRSNSCVQSVTSCLDFVPELPADLDPFTATALWNRIQPSAQKNHYLVASESAQHWRTTAHVSALGDLDYGAVLSDLRRSMATDRLSPASADGVQVRLCGLMPLVHEIQSQLLDDLFDSFLTAFLLIALVMTLVQAGILSGLLAMIPNVFPALTLFGMLGWVGQPLDIGSIMTASVAMGIAVDDTLHFLTCFTREVDRGADRRQAILTTYRHCAVAMIQTTLICSAGLGIFGLSDFVPTARFAWMMVALLLAALVGDLLILPAMLLSPLGQVFLAVRPSATKSDLQVEPSRVEPAGLLSPNPQETTERRVDGDDREMLRPRELKRPRRRTEPRAASETLPRQPI</sequence>
<comment type="subcellular location">
    <subcellularLocation>
        <location evidence="1">Cell membrane</location>
        <topology evidence="1">Multi-pass membrane protein</topology>
    </subcellularLocation>
</comment>
<feature type="compositionally biased region" description="Basic and acidic residues" evidence="6">
    <location>
        <begin position="765"/>
        <end position="794"/>
    </location>
</feature>
<organism evidence="9 10">
    <name type="scientific">Roseiconus nitratireducens</name>
    <dbReference type="NCBI Taxonomy" id="2605748"/>
    <lineage>
        <taxon>Bacteria</taxon>
        <taxon>Pseudomonadati</taxon>
        <taxon>Planctomycetota</taxon>
        <taxon>Planctomycetia</taxon>
        <taxon>Pirellulales</taxon>
        <taxon>Pirellulaceae</taxon>
        <taxon>Roseiconus</taxon>
    </lineage>
</organism>
<evidence type="ECO:0000256" key="7">
    <source>
        <dbReference type="SAM" id="Phobius"/>
    </source>
</evidence>
<dbReference type="RefSeq" id="WP_161604721.1">
    <property type="nucleotide sequence ID" value="NZ_VWOX01000019.1"/>
</dbReference>
<dbReference type="Gene3D" id="1.20.1640.10">
    <property type="entry name" value="Multidrug efflux transporter AcrB transmembrane domain"/>
    <property type="match status" value="2"/>
</dbReference>
<dbReference type="Pfam" id="PF03176">
    <property type="entry name" value="MMPL"/>
    <property type="match status" value="1"/>
</dbReference>
<name>A0A5M6CWR1_9BACT</name>
<keyword evidence="2" id="KW-1003">Cell membrane</keyword>
<dbReference type="SUPFAM" id="SSF82866">
    <property type="entry name" value="Multidrug efflux transporter AcrB transmembrane domain"/>
    <property type="match status" value="2"/>
</dbReference>
<keyword evidence="4 7" id="KW-1133">Transmembrane helix</keyword>
<feature type="transmembrane region" description="Helical" evidence="7">
    <location>
        <begin position="253"/>
        <end position="278"/>
    </location>
</feature>
<proteinExistence type="predicted"/>
<keyword evidence="5 7" id="KW-0472">Membrane</keyword>
<evidence type="ECO:0000256" key="2">
    <source>
        <dbReference type="ARBA" id="ARBA00022475"/>
    </source>
</evidence>
<dbReference type="GO" id="GO:0005886">
    <property type="term" value="C:plasma membrane"/>
    <property type="evidence" value="ECO:0007669"/>
    <property type="project" value="UniProtKB-SubCell"/>
</dbReference>
<evidence type="ECO:0000256" key="1">
    <source>
        <dbReference type="ARBA" id="ARBA00004651"/>
    </source>
</evidence>
<dbReference type="Proteomes" id="UP000324479">
    <property type="component" value="Unassembled WGS sequence"/>
</dbReference>
<evidence type="ECO:0000313" key="10">
    <source>
        <dbReference type="Proteomes" id="UP000324479"/>
    </source>
</evidence>
<comment type="caution">
    <text evidence="9">The sequence shown here is derived from an EMBL/GenBank/DDBJ whole genome shotgun (WGS) entry which is preliminary data.</text>
</comment>
<keyword evidence="3 7" id="KW-0812">Transmembrane</keyword>
<feature type="transmembrane region" description="Helical" evidence="7">
    <location>
        <begin position="380"/>
        <end position="398"/>
    </location>
</feature>
<evidence type="ECO:0000256" key="6">
    <source>
        <dbReference type="SAM" id="MobiDB-lite"/>
    </source>
</evidence>
<accession>A0A5M6CWR1</accession>
<evidence type="ECO:0000313" key="9">
    <source>
        <dbReference type="EMBL" id="KAA5539406.1"/>
    </source>
</evidence>
<feature type="transmembrane region" description="Helical" evidence="7">
    <location>
        <begin position="673"/>
        <end position="691"/>
    </location>
</feature>
<protein>
    <submittedName>
        <fullName evidence="9">MMPL family transporter</fullName>
    </submittedName>
</protein>
<feature type="domain" description="Membrane transport protein MMPL" evidence="8">
    <location>
        <begin position="134"/>
        <end position="372"/>
    </location>
</feature>
<dbReference type="PANTHER" id="PTHR33406:SF12">
    <property type="entry name" value="BLR2997 PROTEIN"/>
    <property type="match status" value="1"/>
</dbReference>
<dbReference type="AlphaFoldDB" id="A0A5M6CWR1"/>
<evidence type="ECO:0000256" key="5">
    <source>
        <dbReference type="ARBA" id="ARBA00023136"/>
    </source>
</evidence>
<gene>
    <name evidence="9" type="ORF">FYK55_24010</name>
</gene>
<feature type="transmembrane region" description="Helical" evidence="7">
    <location>
        <begin position="576"/>
        <end position="594"/>
    </location>
</feature>
<feature type="transmembrane region" description="Helical" evidence="7">
    <location>
        <begin position="298"/>
        <end position="322"/>
    </location>
</feature>
<evidence type="ECO:0000256" key="3">
    <source>
        <dbReference type="ARBA" id="ARBA00022692"/>
    </source>
</evidence>
<feature type="transmembrane region" description="Helical" evidence="7">
    <location>
        <begin position="328"/>
        <end position="349"/>
    </location>
</feature>
<feature type="transmembrane region" description="Helical" evidence="7">
    <location>
        <begin position="703"/>
        <end position="727"/>
    </location>
</feature>
<dbReference type="PANTHER" id="PTHR33406">
    <property type="entry name" value="MEMBRANE PROTEIN MJ1562-RELATED"/>
    <property type="match status" value="1"/>
</dbReference>
<evidence type="ECO:0000259" key="8">
    <source>
        <dbReference type="Pfam" id="PF03176"/>
    </source>
</evidence>
<dbReference type="EMBL" id="VWOX01000019">
    <property type="protein sequence ID" value="KAA5539406.1"/>
    <property type="molecule type" value="Genomic_DNA"/>
</dbReference>
<reference evidence="9 10" key="1">
    <citation type="submission" date="2019-08" db="EMBL/GenBank/DDBJ databases">
        <authorList>
            <person name="Dhanesh K."/>
            <person name="Kumar G."/>
            <person name="Sasikala C."/>
            <person name="Venkata Ramana C."/>
        </authorList>
    </citation>
    <scope>NUCLEOTIDE SEQUENCE [LARGE SCALE GENOMIC DNA]</scope>
    <source>
        <strain evidence="9 10">JC645</strain>
    </source>
</reference>
<evidence type="ECO:0000256" key="4">
    <source>
        <dbReference type="ARBA" id="ARBA00022989"/>
    </source>
</evidence>
<keyword evidence="10" id="KW-1185">Reference proteome</keyword>
<dbReference type="InterPro" id="IPR050545">
    <property type="entry name" value="Mycobact_MmpL"/>
</dbReference>